<dbReference type="PROSITE" id="PS51257">
    <property type="entry name" value="PROKAR_LIPOPROTEIN"/>
    <property type="match status" value="1"/>
</dbReference>
<evidence type="ECO:0000313" key="1">
    <source>
        <dbReference type="EMBL" id="SFI58934.1"/>
    </source>
</evidence>
<dbReference type="GeneID" id="14209170"/>
<proteinExistence type="predicted"/>
<name>A0A1I3JFG1_9EURY</name>
<dbReference type="RefSeq" id="WP_005577600.1">
    <property type="nucleotide sequence ID" value="NZ_FORO01000002.1"/>
</dbReference>
<dbReference type="EMBL" id="FORO01000002">
    <property type="protein sequence ID" value="SFI58934.1"/>
    <property type="molecule type" value="Genomic_DNA"/>
</dbReference>
<dbReference type="Proteomes" id="UP000182829">
    <property type="component" value="Unassembled WGS sequence"/>
</dbReference>
<accession>A0A1I3JFG1</accession>
<dbReference type="AlphaFoldDB" id="A0A1I3JFG1"/>
<organism evidence="1 2">
    <name type="scientific">Natronobacterium gregoryi</name>
    <dbReference type="NCBI Taxonomy" id="44930"/>
    <lineage>
        <taxon>Archaea</taxon>
        <taxon>Methanobacteriati</taxon>
        <taxon>Methanobacteriota</taxon>
        <taxon>Stenosarchaea group</taxon>
        <taxon>Halobacteria</taxon>
        <taxon>Halobacteriales</taxon>
        <taxon>Natrialbaceae</taxon>
        <taxon>Natronobacterium</taxon>
    </lineage>
</organism>
<evidence type="ECO:0000313" key="2">
    <source>
        <dbReference type="Proteomes" id="UP000182829"/>
    </source>
</evidence>
<sequence length="130" mass="14331">MIRRDLLALSSGALAAFFAGCSDETERPDIEYRLSIRNGTTDSREYVVTAYADGSRIHDETYALTNGERALETVLVEQPITKVRVEVPGEHSYTIYDVPPCESTPDESWYGTLVVDNDGASELTASFECA</sequence>
<protein>
    <recommendedName>
        <fullName evidence="3">Lipoprotein</fullName>
    </recommendedName>
</protein>
<evidence type="ECO:0008006" key="3">
    <source>
        <dbReference type="Google" id="ProtNLM"/>
    </source>
</evidence>
<reference evidence="1 2" key="1">
    <citation type="submission" date="2016-10" db="EMBL/GenBank/DDBJ databases">
        <authorList>
            <person name="de Groot N.N."/>
        </authorList>
    </citation>
    <scope>NUCLEOTIDE SEQUENCE [LARGE SCALE GENOMIC DNA]</scope>
    <source>
        <strain evidence="1 2">SP2</strain>
    </source>
</reference>
<gene>
    <name evidence="1" type="ORF">SAMN05443661_10274</name>
</gene>